<feature type="compositionally biased region" description="Polar residues" evidence="1">
    <location>
        <begin position="907"/>
        <end position="916"/>
    </location>
</feature>
<proteinExistence type="predicted"/>
<dbReference type="Pfam" id="PF02765">
    <property type="entry name" value="POT1"/>
    <property type="match status" value="1"/>
</dbReference>
<evidence type="ECO:0000259" key="2">
    <source>
        <dbReference type="SMART" id="SM00976"/>
    </source>
</evidence>
<dbReference type="Gene3D" id="2.40.50.140">
    <property type="entry name" value="Nucleic acid-binding proteins"/>
    <property type="match status" value="1"/>
</dbReference>
<feature type="region of interest" description="Disordered" evidence="1">
    <location>
        <begin position="216"/>
        <end position="285"/>
    </location>
</feature>
<feature type="compositionally biased region" description="Polar residues" evidence="1">
    <location>
        <begin position="1255"/>
        <end position="1267"/>
    </location>
</feature>
<dbReference type="GO" id="GO:0003677">
    <property type="term" value="F:DNA binding"/>
    <property type="evidence" value="ECO:0007669"/>
    <property type="project" value="InterPro"/>
</dbReference>
<feature type="domain" description="Telomeric single stranded DNA binding POT1/Cdc13" evidence="2">
    <location>
        <begin position="1412"/>
        <end position="1550"/>
    </location>
</feature>
<sequence length="1575" mass="170179">MAENDLTAQLRAGLGTAIAELNPELQDAPKRVIRGEITVFWPYSPLRDVIAFILAEPDFRLRRDRGTVRIEFTGASAKAVADLGLGGGDEVTLSLDGAVWDARDTRMPAIGTPLEWQLRFNHKLLALVARVAHEDTKLLNIDLPLDKAQQPDKSDVAALAAAIQDHGPEGSITPPRDPTPETTLRTKRPAEGILEPGEFASPAFLKRARISYGSLFEGGPDPFDDRGDVQGKGRKTPKAGRFSSAWRYASRSPTPDVEEAEEVTSDDPTNDGPTETPSKQVSMVDGGCQTDELGVSPPHHVDVTAEPRIHGLGAFDTPSKVPADAHLAIPSSVLQAGPGVSPALGDRFAPLHQPDFATVQPSFNTSEFGQPQPDQQYVQDIEHSSNGIFAAQEHYSMDMDAFPDPPTAHSTQSHHDYPPIEEEADSHFASQVASYPPLTQRQTPPAGDPLHGSPHHTVFVDRIVEPQQPPWGFDATSTSYPDPLGEAHTADVIDVPSSPVARPNLHFVNGLEEVGHDQGDEDASADPEDDIHIHDQDGPEEVFGAPTFSERDFEPSNIQSYATSRSRSASPGRGNDDDEEGEEEEEGEMDAGGDYDITQYRNQSNVQDDDEGSDLESDFGQEEEEEIYNPRDSEIEEEQLDEDDEEELEGDDDDGAFEDYSEAESPTALAPAIPNGPPEVIDLLSDSDDDDSSPVQPAAVKSDYPSVPQYDGSADEMDSPSGEEVVDRRDSSEDGTSGLGSEAASEHDESEVESEAEDEEDLSSPLLVEVPEDVREPTDDPAASSPLLEDDLESMSPIKPLQVSSQIPENESIALDRAEAETDQLDAELEKEMQQTVQQTVQEDVPQALEVRSSEILIAEKTTLVEELGQGLYPKPDEEMLDTTPDEALSTTAPTTAQDDDTEMVGQVSSPMNFAPSSPMRDTTRGEEGQLEPTPDNATVEVRPVSPTSAIPGPPDAPQELEYPETVPALPPQVDALGPNPHTDAIPHASDVDRKSSQPPEHGEQRVLPPKTSSSVTSEPPQQDMPLDARGSAEVEFEEEPSDSMNGHVRSADATNPEPSLPDVPDVAETVPEDDEKEDVVMEDRFSGDAESPKVSHTYEGNGLDTPMEDANAQLLTPHDTQQQEVEKEGETVEVAEVLSGPVMPSVVVTKPGANDETPHDQQQQGPETPHPSTEDSTQSAKASSPATTGHRPETRSQTGHLPPDMERAPTATAPDEEAHLEVDQEQTLVKSVGHRPETRSQSRPQSLEPKAASPQPTTVSSPSGQENDVEDTPATKTRSQRQRSQSKTKADEVEEGDPSIKLARASATNKHKADQSDDPSVRLARGSIASRRSTRLSDWQPTPDTVRVTRAACHNLQKEATPEAEEDSSVQLAKAALNSPSRAAKERAEDHSPAAIKLKLNRSLRSDVPDCISLKVFRQQPPGKTVDILAIATAEPPGAKRAKGGPKGMMLAFSVADHSIVPTQPVLVHIFRVQKSALPIVHQGDAVLLRQFNVTNIQGKLGLRSTDASSWAVFEGGPDDERPPQIMGPPMELSAGDKDFAVLIKKWYHSIEDAPKARWSKAGEKALGAGEESK</sequence>
<keyword evidence="4" id="KW-1185">Reference proteome</keyword>
<feature type="compositionally biased region" description="Acidic residues" evidence="1">
    <location>
        <begin position="634"/>
        <end position="662"/>
    </location>
</feature>
<dbReference type="InterPro" id="IPR011564">
    <property type="entry name" value="Telomer_end-bd_POT1/Cdc13"/>
</dbReference>
<organism evidence="3 4">
    <name type="scientific">Verticillium nonalfalfae</name>
    <dbReference type="NCBI Taxonomy" id="1051616"/>
    <lineage>
        <taxon>Eukaryota</taxon>
        <taxon>Fungi</taxon>
        <taxon>Dikarya</taxon>
        <taxon>Ascomycota</taxon>
        <taxon>Pezizomycotina</taxon>
        <taxon>Sordariomycetes</taxon>
        <taxon>Hypocreomycetidae</taxon>
        <taxon>Glomerellales</taxon>
        <taxon>Plectosphaerellaceae</taxon>
        <taxon>Verticillium</taxon>
    </lineage>
</organism>
<evidence type="ECO:0000313" key="4">
    <source>
        <dbReference type="Proteomes" id="UP000267145"/>
    </source>
</evidence>
<reference evidence="3 4" key="1">
    <citation type="submission" date="2018-10" db="EMBL/GenBank/DDBJ databases">
        <title>Genome sequence of Verticillium nonalfalfae VnAa140.</title>
        <authorList>
            <person name="Stajich J.E."/>
            <person name="Kasson M.T."/>
        </authorList>
    </citation>
    <scope>NUCLEOTIDE SEQUENCE [LARGE SCALE GENOMIC DNA]</scope>
    <source>
        <strain evidence="3 4">VnAa140</strain>
    </source>
</reference>
<feature type="compositionally biased region" description="Polar residues" evidence="1">
    <location>
        <begin position="1011"/>
        <end position="1021"/>
    </location>
</feature>
<accession>A0A3M9YJV2</accession>
<dbReference type="Proteomes" id="UP000267145">
    <property type="component" value="Unassembled WGS sequence"/>
</dbReference>
<feature type="compositionally biased region" description="Basic and acidic residues" evidence="1">
    <location>
        <begin position="1079"/>
        <end position="1094"/>
    </location>
</feature>
<feature type="region of interest" description="Disordered" evidence="1">
    <location>
        <begin position="872"/>
        <end position="1344"/>
    </location>
</feature>
<comment type="caution">
    <text evidence="3">The sequence shown here is derived from an EMBL/GenBank/DDBJ whole genome shotgun (WGS) entry which is preliminary data.</text>
</comment>
<feature type="compositionally biased region" description="Polar residues" evidence="1">
    <location>
        <begin position="271"/>
        <end position="281"/>
    </location>
</feature>
<dbReference type="GeneID" id="39611097"/>
<dbReference type="SUPFAM" id="SSF50249">
    <property type="entry name" value="Nucleic acid-binding proteins"/>
    <property type="match status" value="1"/>
</dbReference>
<feature type="compositionally biased region" description="Acidic residues" evidence="1">
    <location>
        <begin position="256"/>
        <end position="269"/>
    </location>
</feature>
<feature type="compositionally biased region" description="Polar residues" evidence="1">
    <location>
        <begin position="1161"/>
        <end position="1188"/>
    </location>
</feature>
<feature type="compositionally biased region" description="Acidic residues" evidence="1">
    <location>
        <begin position="748"/>
        <end position="762"/>
    </location>
</feature>
<dbReference type="STRING" id="1051616.A0A3M9YJV2"/>
<evidence type="ECO:0000313" key="3">
    <source>
        <dbReference type="EMBL" id="RNJ60485.1"/>
    </source>
</evidence>
<dbReference type="GO" id="GO:0000781">
    <property type="term" value="C:chromosome, telomeric region"/>
    <property type="evidence" value="ECO:0007669"/>
    <property type="project" value="InterPro"/>
</dbReference>
<feature type="compositionally biased region" description="Acidic residues" evidence="1">
    <location>
        <begin position="519"/>
        <end position="529"/>
    </location>
</feature>
<evidence type="ECO:0000256" key="1">
    <source>
        <dbReference type="SAM" id="MobiDB-lite"/>
    </source>
</evidence>
<gene>
    <name evidence="3" type="ORF">D7B24_007408</name>
</gene>
<dbReference type="GO" id="GO:0000723">
    <property type="term" value="P:telomere maintenance"/>
    <property type="evidence" value="ECO:0007669"/>
    <property type="project" value="InterPro"/>
</dbReference>
<dbReference type="InterPro" id="IPR012340">
    <property type="entry name" value="NA-bd_OB-fold"/>
</dbReference>
<dbReference type="EMBL" id="RBVV01000006">
    <property type="protein sequence ID" value="RNJ60485.1"/>
    <property type="molecule type" value="Genomic_DNA"/>
</dbReference>
<dbReference type="CDD" id="cd04497">
    <property type="entry name" value="hPOT1_OB1_like"/>
    <property type="match status" value="1"/>
</dbReference>
<protein>
    <recommendedName>
        <fullName evidence="2">Telomeric single stranded DNA binding POT1/Cdc13 domain-containing protein</fullName>
    </recommendedName>
</protein>
<dbReference type="RefSeq" id="XP_028498643.1">
    <property type="nucleotide sequence ID" value="XM_028641518.1"/>
</dbReference>
<name>A0A3M9YJV2_9PEZI</name>
<dbReference type="SMART" id="SM00976">
    <property type="entry name" value="Telo_bind"/>
    <property type="match status" value="1"/>
</dbReference>
<feature type="compositionally biased region" description="Acidic residues" evidence="1">
    <location>
        <begin position="576"/>
        <end position="593"/>
    </location>
</feature>
<feature type="compositionally biased region" description="Acidic residues" evidence="1">
    <location>
        <begin position="607"/>
        <end position="627"/>
    </location>
</feature>
<feature type="compositionally biased region" description="Basic and acidic residues" evidence="1">
    <location>
        <begin position="990"/>
        <end position="1005"/>
    </location>
</feature>
<feature type="compositionally biased region" description="Polar residues" evidence="1">
    <location>
        <begin position="556"/>
        <end position="569"/>
    </location>
</feature>
<feature type="region of interest" description="Disordered" evidence="1">
    <location>
        <begin position="515"/>
        <end position="809"/>
    </location>
</feature>